<reference evidence="1 2" key="1">
    <citation type="submission" date="2019-03" db="EMBL/GenBank/DDBJ databases">
        <title>Single cell metagenomics reveals metabolic interactions within the superorganism composed of flagellate Streblomastix strix and complex community of Bacteroidetes bacteria on its surface.</title>
        <authorList>
            <person name="Treitli S.C."/>
            <person name="Kolisko M."/>
            <person name="Husnik F."/>
            <person name="Keeling P."/>
            <person name="Hampl V."/>
        </authorList>
    </citation>
    <scope>NUCLEOTIDE SEQUENCE [LARGE SCALE GENOMIC DNA]</scope>
    <source>
        <strain evidence="1">ST1C</strain>
    </source>
</reference>
<evidence type="ECO:0000313" key="1">
    <source>
        <dbReference type="EMBL" id="KAA6397558.1"/>
    </source>
</evidence>
<evidence type="ECO:0000313" key="2">
    <source>
        <dbReference type="Proteomes" id="UP000324800"/>
    </source>
</evidence>
<dbReference type="AlphaFoldDB" id="A0A5J4WRL3"/>
<gene>
    <name evidence="1" type="ORF">EZS28_006913</name>
</gene>
<comment type="caution">
    <text evidence="1">The sequence shown here is derived from an EMBL/GenBank/DDBJ whole genome shotgun (WGS) entry which is preliminary data.</text>
</comment>
<proteinExistence type="predicted"/>
<dbReference type="Proteomes" id="UP000324800">
    <property type="component" value="Unassembled WGS sequence"/>
</dbReference>
<organism evidence="1 2">
    <name type="scientific">Streblomastix strix</name>
    <dbReference type="NCBI Taxonomy" id="222440"/>
    <lineage>
        <taxon>Eukaryota</taxon>
        <taxon>Metamonada</taxon>
        <taxon>Preaxostyla</taxon>
        <taxon>Oxymonadida</taxon>
        <taxon>Streblomastigidae</taxon>
        <taxon>Streblomastix</taxon>
    </lineage>
</organism>
<dbReference type="EMBL" id="SNRW01001153">
    <property type="protein sequence ID" value="KAA6397558.1"/>
    <property type="molecule type" value="Genomic_DNA"/>
</dbReference>
<sequence length="151" mass="17275">MSPCQSVPIIPAIGEVDSPFEKEQKPDKISTEQIHAYTKTETDTKLEKKADKSELIDAYTKTETDDKLDLKLNFVDQIEAYTKTEDDTLFLKADKSELIDIHLKTSKDDNWILGFSYVKVADNDNIQEIKSFNLDTEITDKVNIKKQGEKE</sequence>
<protein>
    <submittedName>
        <fullName evidence="1">Uncharacterized protein</fullName>
    </submittedName>
</protein>
<name>A0A5J4WRL3_9EUKA</name>
<accession>A0A5J4WRL3</accession>